<comment type="subcellular location">
    <subcellularLocation>
        <location evidence="1">Membrane</location>
    </subcellularLocation>
</comment>
<protein>
    <recommendedName>
        <fullName evidence="6">Dynamin N-terminal domain-containing protein</fullName>
    </recommendedName>
</protein>
<organism evidence="7 8">
    <name type="scientific">Pythium insidiosum</name>
    <name type="common">Pythiosis disease agent</name>
    <dbReference type="NCBI Taxonomy" id="114742"/>
    <lineage>
        <taxon>Eukaryota</taxon>
        <taxon>Sar</taxon>
        <taxon>Stramenopiles</taxon>
        <taxon>Oomycota</taxon>
        <taxon>Peronosporomycetes</taxon>
        <taxon>Pythiales</taxon>
        <taxon>Pythiaceae</taxon>
        <taxon>Pythium</taxon>
    </lineage>
</organism>
<dbReference type="EMBL" id="JAKCXM010000101">
    <property type="protein sequence ID" value="KAJ0402473.1"/>
    <property type="molecule type" value="Genomic_DNA"/>
</dbReference>
<evidence type="ECO:0000256" key="1">
    <source>
        <dbReference type="ARBA" id="ARBA00004370"/>
    </source>
</evidence>
<dbReference type="InterPro" id="IPR027417">
    <property type="entry name" value="P-loop_NTPase"/>
</dbReference>
<evidence type="ECO:0000256" key="4">
    <source>
        <dbReference type="ARBA" id="ARBA00023134"/>
    </source>
</evidence>
<dbReference type="InterPro" id="IPR027094">
    <property type="entry name" value="Mitofusin_fam"/>
</dbReference>
<accession>A0AAD5LIU6</accession>
<dbReference type="CDD" id="cd00882">
    <property type="entry name" value="Ras_like_GTPase"/>
    <property type="match status" value="1"/>
</dbReference>
<dbReference type="GO" id="GO:0005525">
    <property type="term" value="F:GTP binding"/>
    <property type="evidence" value="ECO:0007669"/>
    <property type="project" value="UniProtKB-KW"/>
</dbReference>
<evidence type="ECO:0000256" key="3">
    <source>
        <dbReference type="ARBA" id="ARBA00022801"/>
    </source>
</evidence>
<evidence type="ECO:0000313" key="8">
    <source>
        <dbReference type="Proteomes" id="UP001209570"/>
    </source>
</evidence>
<proteinExistence type="predicted"/>
<evidence type="ECO:0000313" key="7">
    <source>
        <dbReference type="EMBL" id="KAJ0402473.1"/>
    </source>
</evidence>
<dbReference type="Proteomes" id="UP001209570">
    <property type="component" value="Unassembled WGS sequence"/>
</dbReference>
<evidence type="ECO:0000259" key="6">
    <source>
        <dbReference type="Pfam" id="PF00350"/>
    </source>
</evidence>
<keyword evidence="4" id="KW-0342">GTP-binding</keyword>
<evidence type="ECO:0000256" key="2">
    <source>
        <dbReference type="ARBA" id="ARBA00022741"/>
    </source>
</evidence>
<dbReference type="GO" id="GO:0008053">
    <property type="term" value="P:mitochondrial fusion"/>
    <property type="evidence" value="ECO:0007669"/>
    <property type="project" value="TreeGrafter"/>
</dbReference>
<keyword evidence="5" id="KW-0472">Membrane</keyword>
<keyword evidence="8" id="KW-1185">Reference proteome</keyword>
<keyword evidence="3" id="KW-0378">Hydrolase</keyword>
<dbReference type="Pfam" id="PF00350">
    <property type="entry name" value="Dynamin_N"/>
    <property type="match status" value="1"/>
</dbReference>
<dbReference type="PANTHER" id="PTHR10465">
    <property type="entry name" value="TRANSMEMBRANE GTPASE FZO1"/>
    <property type="match status" value="1"/>
</dbReference>
<dbReference type="PANTHER" id="PTHR10465:SF0">
    <property type="entry name" value="SARCALUMENIN"/>
    <property type="match status" value="1"/>
</dbReference>
<dbReference type="SUPFAM" id="SSF52540">
    <property type="entry name" value="P-loop containing nucleoside triphosphate hydrolases"/>
    <property type="match status" value="1"/>
</dbReference>
<dbReference type="AlphaFoldDB" id="A0AAD5LIU6"/>
<dbReference type="GO" id="GO:0051646">
    <property type="term" value="P:mitochondrion localization"/>
    <property type="evidence" value="ECO:0007669"/>
    <property type="project" value="TreeGrafter"/>
</dbReference>
<comment type="caution">
    <text evidence="7">The sequence shown here is derived from an EMBL/GenBank/DDBJ whole genome shotgun (WGS) entry which is preliminary data.</text>
</comment>
<dbReference type="GO" id="GO:0003924">
    <property type="term" value="F:GTPase activity"/>
    <property type="evidence" value="ECO:0007669"/>
    <property type="project" value="InterPro"/>
</dbReference>
<gene>
    <name evidence="7" type="ORF">P43SY_003405</name>
</gene>
<name>A0AAD5LIU6_PYTIN</name>
<dbReference type="GO" id="GO:0005741">
    <property type="term" value="C:mitochondrial outer membrane"/>
    <property type="evidence" value="ECO:0007669"/>
    <property type="project" value="TreeGrafter"/>
</dbReference>
<feature type="domain" description="Dynamin N-terminal" evidence="6">
    <location>
        <begin position="91"/>
        <end position="264"/>
    </location>
</feature>
<dbReference type="Gene3D" id="3.40.50.300">
    <property type="entry name" value="P-loop containing nucleotide triphosphate hydrolases"/>
    <property type="match status" value="1"/>
</dbReference>
<evidence type="ECO:0000256" key="5">
    <source>
        <dbReference type="ARBA" id="ARBA00023136"/>
    </source>
</evidence>
<dbReference type="InterPro" id="IPR045063">
    <property type="entry name" value="Dynamin_N"/>
</dbReference>
<keyword evidence="2" id="KW-0547">Nucleotide-binding</keyword>
<sequence>MTMNDWEDEDALFSFIGAPDAAPAPSLERLATVQRLLHEQTASIHEQLHELHERLRRTSPELPPSLDQSLTNAARSTELLRSRIQRNCVSVLITGTPNAGKSALVNAMAGALVSPIADVAATASLLRITTTGSDVYRLHVDSGDHSDEHRELLVVESRSSARVYRTVERLHREMRSDSIGAERRESKLLLGVPRSLSVFVQGPVTIELVDSPGARDELSPDMNDMWPTAISGSDVLVVVLAWDQLETPVTARFWQRLRDTLPSRVTAKSLLVFLNKCDAPVTATCEQLIRTREQCQRVIRSHTNGSLEVPTERIFVGSARKALVAQLAIRLDPTMSAETFSNEHAELASVAQETVGAGWEQRFAPESVRELRAMEDDWATALETSGFVAFQRALHSKTRAAAMTHLYKLLSTVDSVATRVRGTYESFVTKLHERLLSYDTCTDGCDSALVRLRLAQQSIQEYVDDVVSAREAAFRQSFRRELASCLDDSRVRVPEATSRALCSLPPVFSADDTHQLAKTLDVFCGAVHGAVAQLSVGKRHQLHELLRWRRELLVSSHSDIQKILRTLGIVLQEHEHEHQRLPEPSSHAPVDARFYSPLLCQLDNWVLAAIDRQRVQLQREVKRVARLRVEPGSEFIASHDFRTNSSSACVKLVEGYANGDGHAKLVGAGQTLSLSCVVDEAFTGQQAFTLELEHLASDVGDASRASVTVCVNGHVIREAFCPRAMHERNGGERRLWSFAKDRWHVPGSLRLSDEHTRLLDHVLNETSPTRELQHTCGEYVEALERLVRSRVEAEKAIDAYTSAIDACDAIVARCAELLETMTQVL</sequence>
<reference evidence="7" key="1">
    <citation type="submission" date="2021-12" db="EMBL/GenBank/DDBJ databases">
        <title>Prjna785345.</title>
        <authorList>
            <person name="Rujirawat T."/>
            <person name="Krajaejun T."/>
        </authorList>
    </citation>
    <scope>NUCLEOTIDE SEQUENCE</scope>
    <source>
        <strain evidence="7">Pi057C3</strain>
    </source>
</reference>